<dbReference type="Pfam" id="PF17181">
    <property type="entry name" value="EPF"/>
    <property type="match status" value="1"/>
</dbReference>
<comment type="subcellular location">
    <subcellularLocation>
        <location evidence="1 7">Secreted</location>
    </subcellularLocation>
</comment>
<comment type="function">
    <text evidence="7">Controls stomatal patterning.</text>
</comment>
<keyword evidence="4 7" id="KW-0964">Secreted</keyword>
<dbReference type="InterPro" id="IPR039455">
    <property type="entry name" value="EPFL"/>
</dbReference>
<keyword evidence="6" id="KW-1015">Disulfide bond</keyword>
<dbReference type="Proteomes" id="UP001374535">
    <property type="component" value="Chromosome 7"/>
</dbReference>
<keyword evidence="9" id="KW-1185">Reference proteome</keyword>
<dbReference type="GO" id="GO:0010052">
    <property type="term" value="P:guard cell differentiation"/>
    <property type="evidence" value="ECO:0007669"/>
    <property type="project" value="UniProtKB-UniRule"/>
</dbReference>
<evidence type="ECO:0000313" key="9">
    <source>
        <dbReference type="Proteomes" id="UP001374535"/>
    </source>
</evidence>
<feature type="chain" id="PRO_5042661652" description="Epidermal patterning factor-like protein" evidence="7">
    <location>
        <begin position="32"/>
        <end position="117"/>
    </location>
</feature>
<evidence type="ECO:0000256" key="6">
    <source>
        <dbReference type="ARBA" id="ARBA00023157"/>
    </source>
</evidence>
<sequence length="117" mass="12623">MDTRVNQTRVCGNVLLLILFCILIFSNSAASTKDSEIGESLVSSRDKPKMLIGSSPPTCISRCEKCTPCKPILVPLTPPAALQTHSASKQHDTASQQSPQALIWKCTCGGKLYNPHP</sequence>
<evidence type="ECO:0000256" key="3">
    <source>
        <dbReference type="ARBA" id="ARBA00022473"/>
    </source>
</evidence>
<dbReference type="AlphaFoldDB" id="A0AAQ3N4C6"/>
<evidence type="ECO:0000256" key="4">
    <source>
        <dbReference type="ARBA" id="ARBA00022525"/>
    </source>
</evidence>
<protein>
    <recommendedName>
        <fullName evidence="7">Epidermal patterning factor-like protein</fullName>
    </recommendedName>
</protein>
<dbReference type="PANTHER" id="PTHR33109">
    <property type="entry name" value="EPIDERMAL PATTERNING FACTOR-LIKE PROTEIN 4"/>
    <property type="match status" value="1"/>
</dbReference>
<reference evidence="8 9" key="1">
    <citation type="journal article" date="2023" name="Life. Sci Alliance">
        <title>Evolutionary insights into 3D genome organization and epigenetic landscape of Vigna mungo.</title>
        <authorList>
            <person name="Junaid A."/>
            <person name="Singh B."/>
            <person name="Bhatia S."/>
        </authorList>
    </citation>
    <scope>NUCLEOTIDE SEQUENCE [LARGE SCALE GENOMIC DNA]</scope>
    <source>
        <strain evidence="8">Urdbean</strain>
    </source>
</reference>
<gene>
    <name evidence="8" type="ORF">V8G54_022919</name>
</gene>
<proteinExistence type="inferred from homology"/>
<evidence type="ECO:0000256" key="2">
    <source>
        <dbReference type="ARBA" id="ARBA00008127"/>
    </source>
</evidence>
<dbReference type="GO" id="GO:0005576">
    <property type="term" value="C:extracellular region"/>
    <property type="evidence" value="ECO:0007669"/>
    <property type="project" value="UniProtKB-SubCell"/>
</dbReference>
<dbReference type="PANTHER" id="PTHR33109:SF4">
    <property type="entry name" value="EPIDERMAL PATTERNING FACTOR-LIKE PROTEIN 6"/>
    <property type="match status" value="1"/>
</dbReference>
<evidence type="ECO:0000256" key="5">
    <source>
        <dbReference type="ARBA" id="ARBA00022729"/>
    </source>
</evidence>
<accession>A0AAQ3N4C6</accession>
<evidence type="ECO:0000256" key="1">
    <source>
        <dbReference type="ARBA" id="ARBA00004613"/>
    </source>
</evidence>
<feature type="signal peptide" evidence="7">
    <location>
        <begin position="1"/>
        <end position="31"/>
    </location>
</feature>
<evidence type="ECO:0000313" key="8">
    <source>
        <dbReference type="EMBL" id="WVZ02113.1"/>
    </source>
</evidence>
<organism evidence="8 9">
    <name type="scientific">Vigna mungo</name>
    <name type="common">Black gram</name>
    <name type="synonym">Phaseolus mungo</name>
    <dbReference type="NCBI Taxonomy" id="3915"/>
    <lineage>
        <taxon>Eukaryota</taxon>
        <taxon>Viridiplantae</taxon>
        <taxon>Streptophyta</taxon>
        <taxon>Embryophyta</taxon>
        <taxon>Tracheophyta</taxon>
        <taxon>Spermatophyta</taxon>
        <taxon>Magnoliopsida</taxon>
        <taxon>eudicotyledons</taxon>
        <taxon>Gunneridae</taxon>
        <taxon>Pentapetalae</taxon>
        <taxon>rosids</taxon>
        <taxon>fabids</taxon>
        <taxon>Fabales</taxon>
        <taxon>Fabaceae</taxon>
        <taxon>Papilionoideae</taxon>
        <taxon>50 kb inversion clade</taxon>
        <taxon>NPAAA clade</taxon>
        <taxon>indigoferoid/millettioid clade</taxon>
        <taxon>Phaseoleae</taxon>
        <taxon>Vigna</taxon>
    </lineage>
</organism>
<comment type="similarity">
    <text evidence="2 7">Belongs to the plant cysteine rich small secretory peptide family. Epidermal patterning factor subfamily.</text>
</comment>
<keyword evidence="3 7" id="KW-0217">Developmental protein</keyword>
<evidence type="ECO:0000256" key="7">
    <source>
        <dbReference type="RuleBase" id="RU367102"/>
    </source>
</evidence>
<keyword evidence="5 7" id="KW-0732">Signal</keyword>
<name>A0AAQ3N4C6_VIGMU</name>
<dbReference type="EMBL" id="CP144694">
    <property type="protein sequence ID" value="WVZ02113.1"/>
    <property type="molecule type" value="Genomic_DNA"/>
</dbReference>